<dbReference type="PROSITE" id="PS51331">
    <property type="entry name" value="THYX"/>
    <property type="match status" value="2"/>
</dbReference>
<evidence type="ECO:0000313" key="1">
    <source>
        <dbReference type="EMBL" id="TSC66168.1"/>
    </source>
</evidence>
<name>A0A554JD13_9BACT</name>
<organism evidence="1 2">
    <name type="scientific">Candidatus Berkelbacteria bacterium Gr01-1014_85</name>
    <dbReference type="NCBI Taxonomy" id="2017150"/>
    <lineage>
        <taxon>Bacteria</taxon>
        <taxon>Candidatus Berkelbacteria</taxon>
    </lineage>
</organism>
<dbReference type="CDD" id="cd20175">
    <property type="entry name" value="ThyX"/>
    <property type="match status" value="1"/>
</dbReference>
<dbReference type="GO" id="GO:0050797">
    <property type="term" value="F:thymidylate synthase (FAD) activity"/>
    <property type="evidence" value="ECO:0007669"/>
    <property type="project" value="InterPro"/>
</dbReference>
<protein>
    <submittedName>
        <fullName evidence="1">Thymidylate synthase complementing protein ThyX</fullName>
    </submittedName>
</protein>
<dbReference type="GO" id="GO:0006231">
    <property type="term" value="P:dTMP biosynthetic process"/>
    <property type="evidence" value="ECO:0007669"/>
    <property type="project" value="InterPro"/>
</dbReference>
<dbReference type="PANTHER" id="PTHR34934:SF1">
    <property type="entry name" value="FLAVIN-DEPENDENT THYMIDYLATE SYNTHASE"/>
    <property type="match status" value="1"/>
</dbReference>
<sequence length="557" mass="63888">MPKSDTQSIQPSRQSELKSEFKASELAKLKPYFSNLDRPVFVLKNLPEVIKGALFSRYSRTDKSLRRVLLDEFINNQEAGLAGLVSAEQSNDHSLAIQKAEEFYSRVLVGYGDDSVEELGGAHLAIEGVSRPVVKLIQDSRIGISPLEKSSRYVYFDQKIDGHYLYYRDPELLASPHAKIYTDAMDQLFETYAALIKPVKQYYQTEFPQQSDETDRAYQSTIRAKVCDTLRGLLPLGVLSNTGLYGNGRSFRYLITKLLASPWPEARQLAETMHQELSTVIPSFVKRANDPKYGQPTIQYLETLRQTLTTKTAELASPLISETFDDTQVKLTHYDPNDLDRSLAHLIFSQSDLSLTQATHLVNQLEAKAVAELIESTTEPRQNRFHKPGRWLENNQLTYELVTDYATFYDLHRHRTMTQERQPLTPYFGLTVPSEIDALGLGDRYRLAMTQAVAAYETIYPDFPIQAQYLLPQAHRLRWYITLNLREMIHIAELRTTPQGHPGYRLVVQQMYQELIKRDARLQPLFKFINLETAIGLERRESEKRLDQKLSQLKPTG</sequence>
<dbReference type="InterPro" id="IPR036098">
    <property type="entry name" value="Thymidylate_synthase_ThyX_sf"/>
</dbReference>
<dbReference type="Proteomes" id="UP000316253">
    <property type="component" value="Unassembled WGS sequence"/>
</dbReference>
<dbReference type="Pfam" id="PF02511">
    <property type="entry name" value="Thy1"/>
    <property type="match status" value="2"/>
</dbReference>
<dbReference type="SUPFAM" id="SSF69796">
    <property type="entry name" value="Thymidylate synthase-complementing protein Thy1"/>
    <property type="match status" value="2"/>
</dbReference>
<dbReference type="Gene3D" id="3.30.1360.170">
    <property type="match status" value="2"/>
</dbReference>
<dbReference type="GO" id="GO:0070402">
    <property type="term" value="F:NADPH binding"/>
    <property type="evidence" value="ECO:0007669"/>
    <property type="project" value="TreeGrafter"/>
</dbReference>
<dbReference type="GO" id="GO:0004799">
    <property type="term" value="F:thymidylate synthase activity"/>
    <property type="evidence" value="ECO:0007669"/>
    <property type="project" value="TreeGrafter"/>
</dbReference>
<accession>A0A554JD13</accession>
<dbReference type="GO" id="GO:0050660">
    <property type="term" value="F:flavin adenine dinucleotide binding"/>
    <property type="evidence" value="ECO:0007669"/>
    <property type="project" value="InterPro"/>
</dbReference>
<dbReference type="EMBL" id="VMFD01000013">
    <property type="protein sequence ID" value="TSC66168.1"/>
    <property type="molecule type" value="Genomic_DNA"/>
</dbReference>
<reference evidence="1 2" key="1">
    <citation type="submission" date="2017-08" db="EMBL/GenBank/DDBJ databases">
        <title>Mechanisms for carbon and nitrogen cycling indicate functional differentiation within the Candidate Phyla Radiation.</title>
        <authorList>
            <person name="Danczak R.E."/>
            <person name="Johnston M.D."/>
            <person name="Kenah C."/>
            <person name="Slattery M."/>
            <person name="Wrighton K.C."/>
            <person name="Wilkins M.J."/>
        </authorList>
    </citation>
    <scope>NUCLEOTIDE SEQUENCE [LARGE SCALE GENOMIC DNA]</scope>
    <source>
        <strain evidence="1">Gr01-1014_85</strain>
    </source>
</reference>
<dbReference type="InterPro" id="IPR003669">
    <property type="entry name" value="Thymidylate_synthase_ThyX"/>
</dbReference>
<gene>
    <name evidence="1" type="ORF">CEO22_202</name>
</gene>
<evidence type="ECO:0000313" key="2">
    <source>
        <dbReference type="Proteomes" id="UP000316253"/>
    </source>
</evidence>
<dbReference type="AlphaFoldDB" id="A0A554JD13"/>
<proteinExistence type="predicted"/>
<dbReference type="PANTHER" id="PTHR34934">
    <property type="entry name" value="FLAVIN-DEPENDENT THYMIDYLATE SYNTHASE"/>
    <property type="match status" value="1"/>
</dbReference>
<comment type="caution">
    <text evidence="1">The sequence shown here is derived from an EMBL/GenBank/DDBJ whole genome shotgun (WGS) entry which is preliminary data.</text>
</comment>